<sequence>MADNKSKQIFADNLRYYMNKNGKNGTNIIDDLNIKNSTFYNWLSAETYPRIDKIELLADYFGITKADLVEDKTETNKKSTGKEPVDLDKALSEEGMAMFDGQPLSEEYKRALLAMLNTMKDNGK</sequence>
<protein>
    <submittedName>
        <fullName evidence="2">LexA repressor</fullName>
    </submittedName>
</protein>
<keyword evidence="3" id="KW-1185">Reference proteome</keyword>
<evidence type="ECO:0000259" key="1">
    <source>
        <dbReference type="PROSITE" id="PS50943"/>
    </source>
</evidence>
<feature type="domain" description="HTH cro/C1-type" evidence="1">
    <location>
        <begin position="32"/>
        <end position="68"/>
    </location>
</feature>
<reference evidence="2 3" key="1">
    <citation type="submission" date="2016-02" db="EMBL/GenBank/DDBJ databases">
        <title>Complete Genome Sequence of Weissella jogaejeotgali FOL01.</title>
        <authorList>
            <person name="Lee J.-H."/>
            <person name="Ku H.-J."/>
        </authorList>
    </citation>
    <scope>NUCLEOTIDE SEQUENCE [LARGE SCALE GENOMIC DNA]</scope>
    <source>
        <strain evidence="2 3">FOL01</strain>
    </source>
</reference>
<dbReference type="GO" id="GO:0003677">
    <property type="term" value="F:DNA binding"/>
    <property type="evidence" value="ECO:0007669"/>
    <property type="project" value="InterPro"/>
</dbReference>
<dbReference type="STRING" id="1631871.FOL01_0122"/>
<name>A0A1L6R8W6_9LACO</name>
<dbReference type="SUPFAM" id="SSF47413">
    <property type="entry name" value="lambda repressor-like DNA-binding domains"/>
    <property type="match status" value="1"/>
</dbReference>
<dbReference type="Gene3D" id="1.10.260.40">
    <property type="entry name" value="lambda repressor-like DNA-binding domains"/>
    <property type="match status" value="1"/>
</dbReference>
<evidence type="ECO:0000313" key="3">
    <source>
        <dbReference type="Proteomes" id="UP000185473"/>
    </source>
</evidence>
<dbReference type="AlphaFoldDB" id="A0A1L6R8W6"/>
<accession>A0A1L6R8W6</accession>
<gene>
    <name evidence="2" type="ORF">FOL01_0122</name>
</gene>
<dbReference type="EMBL" id="CP014332">
    <property type="protein sequence ID" value="APS40981.1"/>
    <property type="molecule type" value="Genomic_DNA"/>
</dbReference>
<proteinExistence type="predicted"/>
<dbReference type="InterPro" id="IPR010982">
    <property type="entry name" value="Lambda_DNA-bd_dom_sf"/>
</dbReference>
<dbReference type="Proteomes" id="UP000185473">
    <property type="component" value="Chromosome"/>
</dbReference>
<organism evidence="2 3">
    <name type="scientific">Weissella jogaejeotgali</name>
    <dbReference type="NCBI Taxonomy" id="1631871"/>
    <lineage>
        <taxon>Bacteria</taxon>
        <taxon>Bacillati</taxon>
        <taxon>Bacillota</taxon>
        <taxon>Bacilli</taxon>
        <taxon>Lactobacillales</taxon>
        <taxon>Lactobacillaceae</taxon>
        <taxon>Weissella</taxon>
    </lineage>
</organism>
<dbReference type="InterPro" id="IPR001387">
    <property type="entry name" value="Cro/C1-type_HTH"/>
</dbReference>
<dbReference type="RefSeq" id="WP_075268839.1">
    <property type="nucleotide sequence ID" value="NZ_CP014332.1"/>
</dbReference>
<dbReference type="KEGG" id="wjo:FOL01_0122"/>
<dbReference type="OrthoDB" id="2475196at2"/>
<dbReference type="PROSITE" id="PS50943">
    <property type="entry name" value="HTH_CROC1"/>
    <property type="match status" value="1"/>
</dbReference>
<evidence type="ECO:0000313" key="2">
    <source>
        <dbReference type="EMBL" id="APS40981.1"/>
    </source>
</evidence>
<dbReference type="CDD" id="cd00093">
    <property type="entry name" value="HTH_XRE"/>
    <property type="match status" value="1"/>
</dbReference>